<sequence>MEQLHSLFNQFPRFLFPFRQSHPQFPLFRLPLVAYKNVIDLMTSYEQVSLSLCSRKTKSIVKKIRHRPTSLQLWILKDNQVKVTTGHFETTNSVREFSVVMGVGERKLNSCFIQTVFIGEHRIPVRVKSNENGIEYLRTYWEDENLGLRVIADYVCDLFRVDLFGLYLMNDHRRMFDWLCNRQSYVYDLRIGDKNRISDEDFKYVVQNSNSEFLVSDAILSETFRLNNFNKKAEIIALVNSHWITIDNLMTVDALRLDVLTGKKFTNKEVNTFLNHWIHGGSSRLKQMQIAVTDYNEQEFLEGINVQESTPKRRNYKGFYEFDFHVTNTVHLVREDGTIASFGISAMNLFFLAVWPDYTGRTFESFD</sequence>
<accession>A0A1I7SZB0</accession>
<dbReference type="WBParaSite" id="Csp11.Scaffold408.g959.t1">
    <property type="protein sequence ID" value="Csp11.Scaffold408.g959.t1"/>
    <property type="gene ID" value="Csp11.Scaffold408.g959"/>
</dbReference>
<dbReference type="InterPro" id="IPR012885">
    <property type="entry name" value="F-box_Sdz-33"/>
</dbReference>
<dbReference type="PANTHER" id="PTHR21503">
    <property type="entry name" value="F-BOX-CONTAINING HYPOTHETICAL PROTEIN C.ELEGANS"/>
    <property type="match status" value="1"/>
</dbReference>
<reference evidence="3" key="1">
    <citation type="submission" date="2016-11" db="UniProtKB">
        <authorList>
            <consortium name="WormBaseParasite"/>
        </authorList>
    </citation>
    <scope>IDENTIFICATION</scope>
</reference>
<protein>
    <submittedName>
        <fullName evidence="3">F-box domain-containing protein</fullName>
    </submittedName>
</protein>
<organism evidence="2 3">
    <name type="scientific">Caenorhabditis tropicalis</name>
    <dbReference type="NCBI Taxonomy" id="1561998"/>
    <lineage>
        <taxon>Eukaryota</taxon>
        <taxon>Metazoa</taxon>
        <taxon>Ecdysozoa</taxon>
        <taxon>Nematoda</taxon>
        <taxon>Chromadorea</taxon>
        <taxon>Rhabditida</taxon>
        <taxon>Rhabditina</taxon>
        <taxon>Rhabditomorpha</taxon>
        <taxon>Rhabditoidea</taxon>
        <taxon>Rhabditidae</taxon>
        <taxon>Peloderinae</taxon>
        <taxon>Caenorhabditis</taxon>
    </lineage>
</organism>
<dbReference type="InterPro" id="IPR001810">
    <property type="entry name" value="F-box_dom"/>
</dbReference>
<feature type="domain" description="F-box" evidence="1">
    <location>
        <begin position="24"/>
        <end position="77"/>
    </location>
</feature>
<dbReference type="PROSITE" id="PS50181">
    <property type="entry name" value="FBOX"/>
    <property type="match status" value="1"/>
</dbReference>
<dbReference type="Proteomes" id="UP000095282">
    <property type="component" value="Unplaced"/>
</dbReference>
<evidence type="ECO:0000313" key="3">
    <source>
        <dbReference type="WBParaSite" id="Csp11.Scaffold408.g959.t1"/>
    </source>
</evidence>
<keyword evidence="2" id="KW-1185">Reference proteome</keyword>
<evidence type="ECO:0000259" key="1">
    <source>
        <dbReference type="PROSITE" id="PS50181"/>
    </source>
</evidence>
<proteinExistence type="predicted"/>
<dbReference type="PANTHER" id="PTHR21503:SF8">
    <property type="entry name" value="F-BOX ASSOCIATED DOMAIN-CONTAINING PROTEIN-RELATED"/>
    <property type="match status" value="1"/>
</dbReference>
<dbReference type="Pfam" id="PF00646">
    <property type="entry name" value="F-box"/>
    <property type="match status" value="1"/>
</dbReference>
<evidence type="ECO:0000313" key="2">
    <source>
        <dbReference type="Proteomes" id="UP000095282"/>
    </source>
</evidence>
<dbReference type="AlphaFoldDB" id="A0A1I7SZB0"/>
<dbReference type="Pfam" id="PF07735">
    <property type="entry name" value="FBA_2"/>
    <property type="match status" value="1"/>
</dbReference>
<dbReference type="eggNOG" id="ENOG502R2AE">
    <property type="taxonomic scope" value="Eukaryota"/>
</dbReference>
<name>A0A1I7SZB0_9PELO</name>